<organism evidence="2 3">
    <name type="scientific">Hanamia caeni</name>
    <dbReference type="NCBI Taxonomy" id="2294116"/>
    <lineage>
        <taxon>Bacteria</taxon>
        <taxon>Pseudomonadati</taxon>
        <taxon>Bacteroidota</taxon>
        <taxon>Chitinophagia</taxon>
        <taxon>Chitinophagales</taxon>
        <taxon>Chitinophagaceae</taxon>
        <taxon>Hanamia</taxon>
    </lineage>
</organism>
<dbReference type="InterPro" id="IPR036188">
    <property type="entry name" value="FAD/NAD-bd_sf"/>
</dbReference>
<name>A0A3M9N4R3_9BACT</name>
<evidence type="ECO:0000313" key="3">
    <source>
        <dbReference type="Proteomes" id="UP000267223"/>
    </source>
</evidence>
<protein>
    <submittedName>
        <fullName evidence="2">Geranylgeranyl reductase family protein</fullName>
    </submittedName>
</protein>
<dbReference type="InterPro" id="IPR011777">
    <property type="entry name" value="Geranylgeranyl_Rdtase_fam"/>
</dbReference>
<dbReference type="PRINTS" id="PR00420">
    <property type="entry name" value="RNGMNOXGNASE"/>
</dbReference>
<gene>
    <name evidence="2" type="ORF">EFY79_19995</name>
</gene>
<dbReference type="PANTHER" id="PTHR42685">
    <property type="entry name" value="GERANYLGERANYL DIPHOSPHATE REDUCTASE"/>
    <property type="match status" value="1"/>
</dbReference>
<dbReference type="InterPro" id="IPR050407">
    <property type="entry name" value="Geranylgeranyl_reductase"/>
</dbReference>
<sequence length="408" mass="46028">MEKEKFDVAIVGAGPAGCAAAYRLSGNGLKIALIEKETFPRDKICGDALGADVTKQFHLISESLTQKLAEFTKKIPSNGVRFFTPTYQKLDIHFSKPKNTFGGGFVIKRIDFDNFFFSETAKLPDITVFQNQKITAVENTESAIFLKSSDKIFEAAIALGADGAHSVLNKRLTENKVEKKHFCAGVRQYFSNVKGFNPENHIELHFYKEILPGYLWIFPLANNQANVGLGMLSSVVSKKQINLKKEMTHLLETIPFLKERFKDAVPLTEIEGYGLPVGSTKRTLSGNRFLLLGDAAGLIDPFTGEGIANAIRSGRVAASHVLDSFQKQKFDAEFNRGYDKEIYYKMWNEFKFSHTLQKLFRHPRIINFVVKKANKNTSVQMLISSMLNDMNLKKELLKPSFYFKLFFT</sequence>
<dbReference type="GO" id="GO:0071949">
    <property type="term" value="F:FAD binding"/>
    <property type="evidence" value="ECO:0007669"/>
    <property type="project" value="InterPro"/>
</dbReference>
<dbReference type="Gene3D" id="3.50.50.60">
    <property type="entry name" value="FAD/NAD(P)-binding domain"/>
    <property type="match status" value="1"/>
</dbReference>
<reference evidence="2 3" key="1">
    <citation type="submission" date="2018-11" db="EMBL/GenBank/DDBJ databases">
        <title>Draft genome sequence of Ferruginibacter sp. BO-59.</title>
        <authorList>
            <person name="Im W.T."/>
        </authorList>
    </citation>
    <scope>NUCLEOTIDE SEQUENCE [LARGE SCALE GENOMIC DNA]</scope>
    <source>
        <strain evidence="2 3">BO-59</strain>
    </source>
</reference>
<feature type="domain" description="FAD-binding" evidence="1">
    <location>
        <begin position="6"/>
        <end position="312"/>
    </location>
</feature>
<dbReference type="PANTHER" id="PTHR42685:SF22">
    <property type="entry name" value="CONDITIONED MEDIUM FACTOR RECEPTOR 1"/>
    <property type="match status" value="1"/>
</dbReference>
<dbReference type="NCBIfam" id="TIGR02032">
    <property type="entry name" value="GG-red-SF"/>
    <property type="match status" value="1"/>
</dbReference>
<proteinExistence type="predicted"/>
<evidence type="ECO:0000313" key="2">
    <source>
        <dbReference type="EMBL" id="RNI32780.1"/>
    </source>
</evidence>
<dbReference type="Pfam" id="PF01494">
    <property type="entry name" value="FAD_binding_3"/>
    <property type="match status" value="1"/>
</dbReference>
<dbReference type="EMBL" id="RJJR01000024">
    <property type="protein sequence ID" value="RNI32780.1"/>
    <property type="molecule type" value="Genomic_DNA"/>
</dbReference>
<dbReference type="RefSeq" id="WP_123122532.1">
    <property type="nucleotide sequence ID" value="NZ_RJJR01000024.1"/>
</dbReference>
<dbReference type="OrthoDB" id="9806565at2"/>
<dbReference type="GO" id="GO:0016628">
    <property type="term" value="F:oxidoreductase activity, acting on the CH-CH group of donors, NAD or NADP as acceptor"/>
    <property type="evidence" value="ECO:0007669"/>
    <property type="project" value="InterPro"/>
</dbReference>
<dbReference type="AlphaFoldDB" id="A0A3M9N4R3"/>
<evidence type="ECO:0000259" key="1">
    <source>
        <dbReference type="Pfam" id="PF01494"/>
    </source>
</evidence>
<dbReference type="Proteomes" id="UP000267223">
    <property type="component" value="Unassembled WGS sequence"/>
</dbReference>
<comment type="caution">
    <text evidence="2">The sequence shown here is derived from an EMBL/GenBank/DDBJ whole genome shotgun (WGS) entry which is preliminary data.</text>
</comment>
<dbReference type="SUPFAM" id="SSF51905">
    <property type="entry name" value="FAD/NAD(P)-binding domain"/>
    <property type="match status" value="1"/>
</dbReference>
<keyword evidence="3" id="KW-1185">Reference proteome</keyword>
<dbReference type="InterPro" id="IPR002938">
    <property type="entry name" value="FAD-bd"/>
</dbReference>
<accession>A0A3M9N4R3</accession>